<name>A0A7S0WK22_9CHLO</name>
<dbReference type="GO" id="GO:0005777">
    <property type="term" value="C:peroxisome"/>
    <property type="evidence" value="ECO:0007669"/>
    <property type="project" value="TreeGrafter"/>
</dbReference>
<dbReference type="GO" id="GO:0019265">
    <property type="term" value="P:glycine biosynthetic process, by transamination of glyoxylate"/>
    <property type="evidence" value="ECO:0007669"/>
    <property type="project" value="TreeGrafter"/>
</dbReference>
<dbReference type="GO" id="GO:0004760">
    <property type="term" value="F:L-serine-pyruvate transaminase activity"/>
    <property type="evidence" value="ECO:0007669"/>
    <property type="project" value="TreeGrafter"/>
</dbReference>
<protein>
    <recommendedName>
        <fullName evidence="6">Aminotransferase class V domain-containing protein</fullName>
    </recommendedName>
</protein>
<gene>
    <name evidence="7" type="ORF">POBO1169_LOCUS10040</name>
</gene>
<dbReference type="CDD" id="cd06451">
    <property type="entry name" value="AGAT_like"/>
    <property type="match status" value="1"/>
</dbReference>
<dbReference type="FunFam" id="3.40.640.10:FF:000054">
    <property type="entry name" value="Serine--glyoxylate aminotransferase"/>
    <property type="match status" value="1"/>
</dbReference>
<dbReference type="InterPro" id="IPR000192">
    <property type="entry name" value="Aminotrans_V_dom"/>
</dbReference>
<accession>A0A7S0WK22</accession>
<dbReference type="PANTHER" id="PTHR21152:SF24">
    <property type="entry name" value="ALANINE--GLYOXYLATE AMINOTRANSFERASE 1"/>
    <property type="match status" value="1"/>
</dbReference>
<dbReference type="FunFam" id="3.90.1150.10:FF:000031">
    <property type="entry name" value="Serine--glyoxylate aminotransferase"/>
    <property type="match status" value="1"/>
</dbReference>
<dbReference type="InterPro" id="IPR015424">
    <property type="entry name" value="PyrdxlP-dep_Trfase"/>
</dbReference>
<keyword evidence="5" id="KW-0663">Pyridoxal phosphate</keyword>
<dbReference type="EMBL" id="HBFA01019622">
    <property type="protein sequence ID" value="CAD8669535.1"/>
    <property type="molecule type" value="Transcribed_RNA"/>
</dbReference>
<dbReference type="Gene3D" id="3.90.1150.10">
    <property type="entry name" value="Aspartate Aminotransferase, domain 1"/>
    <property type="match status" value="1"/>
</dbReference>
<dbReference type="InterPro" id="IPR015422">
    <property type="entry name" value="PyrdxlP-dep_Trfase_small"/>
</dbReference>
<dbReference type="SUPFAM" id="SSF53383">
    <property type="entry name" value="PLP-dependent transferases"/>
    <property type="match status" value="1"/>
</dbReference>
<dbReference type="Pfam" id="PF00266">
    <property type="entry name" value="Aminotran_5"/>
    <property type="match status" value="1"/>
</dbReference>
<evidence type="ECO:0000256" key="1">
    <source>
        <dbReference type="ARBA" id="ARBA00001933"/>
    </source>
</evidence>
<dbReference type="GO" id="GO:0008453">
    <property type="term" value="F:alanine-glyoxylate transaminase activity"/>
    <property type="evidence" value="ECO:0007669"/>
    <property type="project" value="TreeGrafter"/>
</dbReference>
<reference evidence="7" key="1">
    <citation type="submission" date="2021-01" db="EMBL/GenBank/DDBJ databases">
        <authorList>
            <person name="Corre E."/>
            <person name="Pelletier E."/>
            <person name="Niang G."/>
            <person name="Scheremetjew M."/>
            <person name="Finn R."/>
            <person name="Kale V."/>
            <person name="Holt S."/>
            <person name="Cochrane G."/>
            <person name="Meng A."/>
            <person name="Brown T."/>
            <person name="Cohen L."/>
        </authorList>
    </citation>
    <scope>NUCLEOTIDE SEQUENCE</scope>
    <source>
        <strain evidence="7">CCMP722</strain>
    </source>
</reference>
<evidence type="ECO:0000313" key="7">
    <source>
        <dbReference type="EMBL" id="CAD8669535.1"/>
    </source>
</evidence>
<sequence>MISRRVAHGIARAMGGGSLNASALPQGLRAFTTSANLMKDASFTYTPPGRNHLFVPGPTNIPDRVQRAMTRASENHRDPYFANFLNPIFEDLKYLFQSQAGKPFIFPSSGTGAWESALTNTLSPGDKVVAFRYGQFSHLWVDMAQRLGLDVEVLETPWGEGADEARLEAVLRADTDKKIKAVMVVHNETTTGVTSDILGCRKAIDTAGHPALFFVDGVSSIGALPFHMDKWGVDIAITGSQKALCLPTGLGLTCVSPKAMEATKTAELKRVFFSYDDMMKANAASNFPYTPSIPLLYGLRESIALMKEQTLEEVWARHERMGDATRAAVKAWGLELLCKNPRWNSNSLTVVATPEGIDSNDIVKAAYCKYNLTIGVGLSEVNGKVFRIGHLGDMNECSMLGAIAGVEMVLNDVGVKVPFGSGVGAAAKFFQETSSVIPTREILGDHIYGVKN</sequence>
<dbReference type="InterPro" id="IPR015421">
    <property type="entry name" value="PyrdxlP-dep_Trfase_major"/>
</dbReference>
<keyword evidence="3" id="KW-0032">Aminotransferase</keyword>
<dbReference type="Gene3D" id="3.40.640.10">
    <property type="entry name" value="Type I PLP-dependent aspartate aminotransferase-like (Major domain)"/>
    <property type="match status" value="1"/>
</dbReference>
<feature type="domain" description="Aminotransferase class V" evidence="6">
    <location>
        <begin position="75"/>
        <end position="364"/>
    </location>
</feature>
<evidence type="ECO:0000256" key="4">
    <source>
        <dbReference type="ARBA" id="ARBA00022679"/>
    </source>
</evidence>
<organism evidence="7">
    <name type="scientific">Pyramimonas obovata</name>
    <dbReference type="NCBI Taxonomy" id="1411642"/>
    <lineage>
        <taxon>Eukaryota</taxon>
        <taxon>Viridiplantae</taxon>
        <taxon>Chlorophyta</taxon>
        <taxon>Pyramimonadophyceae</taxon>
        <taxon>Pyramimonadales</taxon>
        <taxon>Pyramimonadaceae</taxon>
        <taxon>Pyramimonas</taxon>
        <taxon>Pyramimonas incertae sedis</taxon>
    </lineage>
</organism>
<evidence type="ECO:0000259" key="6">
    <source>
        <dbReference type="Pfam" id="PF00266"/>
    </source>
</evidence>
<dbReference type="AlphaFoldDB" id="A0A7S0WK22"/>
<evidence type="ECO:0000256" key="5">
    <source>
        <dbReference type="ARBA" id="ARBA00022898"/>
    </source>
</evidence>
<keyword evidence="4" id="KW-0808">Transferase</keyword>
<evidence type="ECO:0000256" key="2">
    <source>
        <dbReference type="ARBA" id="ARBA00009236"/>
    </source>
</evidence>
<dbReference type="PANTHER" id="PTHR21152">
    <property type="entry name" value="AMINOTRANSFERASE CLASS V"/>
    <property type="match status" value="1"/>
</dbReference>
<comment type="similarity">
    <text evidence="2">Belongs to the class-V pyridoxal-phosphate-dependent aminotransferase family.</text>
</comment>
<evidence type="ECO:0000256" key="3">
    <source>
        <dbReference type="ARBA" id="ARBA00022576"/>
    </source>
</evidence>
<comment type="cofactor">
    <cofactor evidence="1">
        <name>pyridoxal 5'-phosphate</name>
        <dbReference type="ChEBI" id="CHEBI:597326"/>
    </cofactor>
</comment>
<proteinExistence type="inferred from homology"/>